<dbReference type="AlphaFoldDB" id="C7SDP9"/>
<reference evidence="12" key="1">
    <citation type="submission" date="2008-08" db="EMBL/GenBank/DDBJ databases">
        <title>The complete mitochondrial genome of Baculum hainanense.</title>
        <authorList>
            <person name="Hua J."/>
            <person name="Li M."/>
            <person name="Dong P."/>
            <person name="Cui Y."/>
            <person name="Bu W."/>
        </authorList>
    </citation>
    <scope>NUCLEOTIDE SEQUENCE</scope>
</reference>
<evidence type="ECO:0000256" key="7">
    <source>
        <dbReference type="ARBA" id="ARBA00023027"/>
    </source>
</evidence>
<evidence type="ECO:0000256" key="5">
    <source>
        <dbReference type="ARBA" id="ARBA00022967"/>
    </source>
</evidence>
<comment type="catalytic activity">
    <reaction evidence="10">
        <text>a ubiquinone + NADH + 5 H(+)(in) = a ubiquinol + NAD(+) + 4 H(+)(out)</text>
        <dbReference type="Rhea" id="RHEA:29091"/>
        <dbReference type="Rhea" id="RHEA-COMP:9565"/>
        <dbReference type="Rhea" id="RHEA-COMP:9566"/>
        <dbReference type="ChEBI" id="CHEBI:15378"/>
        <dbReference type="ChEBI" id="CHEBI:16389"/>
        <dbReference type="ChEBI" id="CHEBI:17976"/>
        <dbReference type="ChEBI" id="CHEBI:57540"/>
        <dbReference type="ChEBI" id="CHEBI:57945"/>
        <dbReference type="EC" id="7.1.1.2"/>
    </reaction>
</comment>
<evidence type="ECO:0000256" key="6">
    <source>
        <dbReference type="ARBA" id="ARBA00022989"/>
    </source>
</evidence>
<proteinExistence type="inferred from homology"/>
<dbReference type="RefSeq" id="YP_003162794.1">
    <property type="nucleotide sequence ID" value="NC_013185.1"/>
</dbReference>
<dbReference type="GO" id="GO:0008137">
    <property type="term" value="F:NADH dehydrogenase (ubiquinone) activity"/>
    <property type="evidence" value="ECO:0007669"/>
    <property type="project" value="UniProtKB-EC"/>
</dbReference>
<dbReference type="GO" id="GO:0016020">
    <property type="term" value="C:membrane"/>
    <property type="evidence" value="ECO:0007669"/>
    <property type="project" value="UniProtKB-SubCell"/>
</dbReference>
<name>C7SDP9_9NEOP</name>
<evidence type="ECO:0000313" key="12">
    <source>
        <dbReference type="EMBL" id="ACH78290.1"/>
    </source>
</evidence>
<comment type="similarity">
    <text evidence="2">Belongs to the complex I subunit 4L family.</text>
</comment>
<dbReference type="InterPro" id="IPR039428">
    <property type="entry name" value="NUOK/Mnh_C1-like"/>
</dbReference>
<sequence length="96" mass="11483">MLIYLIVPLFMFVCGLLTFSFNYNHFLITLLSFEYIVLSLFWFIFIYMFFSLYDLYFIMYIMAFWVCEAALGLSLLVSLIRGFGNDYFFSISLLQC</sequence>
<dbReference type="CTD" id="4539"/>
<dbReference type="GeneID" id="8382112"/>
<feature type="transmembrane region" description="Helical" evidence="11">
    <location>
        <begin position="6"/>
        <end position="23"/>
    </location>
</feature>
<evidence type="ECO:0000256" key="2">
    <source>
        <dbReference type="ARBA" id="ARBA00010519"/>
    </source>
</evidence>
<evidence type="ECO:0000256" key="4">
    <source>
        <dbReference type="ARBA" id="ARBA00022692"/>
    </source>
</evidence>
<evidence type="ECO:0000256" key="11">
    <source>
        <dbReference type="SAM" id="Phobius"/>
    </source>
</evidence>
<protein>
    <recommendedName>
        <fullName evidence="3">NADH-ubiquinone oxidoreductase chain 4L</fullName>
    </recommendedName>
    <alternativeName>
        <fullName evidence="9">NADH dehydrogenase subunit 4L</fullName>
    </alternativeName>
</protein>
<evidence type="ECO:0000256" key="10">
    <source>
        <dbReference type="ARBA" id="ARBA00049551"/>
    </source>
</evidence>
<dbReference type="EMBL" id="FJ156750">
    <property type="protein sequence ID" value="ACH78290.1"/>
    <property type="molecule type" value="Genomic_DNA"/>
</dbReference>
<keyword evidence="12" id="KW-0496">Mitochondrion</keyword>
<geneLocation type="mitochondrion" evidence="12"/>
<evidence type="ECO:0000256" key="1">
    <source>
        <dbReference type="ARBA" id="ARBA00004141"/>
    </source>
</evidence>
<organism evidence="12">
    <name type="scientific">Ramulus hainanense</name>
    <dbReference type="NCBI Taxonomy" id="556494"/>
    <lineage>
        <taxon>Eukaryota</taxon>
        <taxon>Metazoa</taxon>
        <taxon>Ecdysozoa</taxon>
        <taxon>Arthropoda</taxon>
        <taxon>Hexapoda</taxon>
        <taxon>Insecta</taxon>
        <taxon>Pterygota</taxon>
        <taxon>Neoptera</taxon>
        <taxon>Polyneoptera</taxon>
        <taxon>Phasmatodea</taxon>
        <taxon>Verophasmatodea</taxon>
        <taxon>Anareolatae</taxon>
        <taxon>Phasmatidae</taxon>
        <taxon>Clitumninae</taxon>
        <taxon>Clitumnini</taxon>
        <taxon>Ramulus</taxon>
    </lineage>
</organism>
<keyword evidence="5" id="KW-1278">Translocase</keyword>
<evidence type="ECO:0000256" key="9">
    <source>
        <dbReference type="ARBA" id="ARBA00031586"/>
    </source>
</evidence>
<evidence type="ECO:0000256" key="3">
    <source>
        <dbReference type="ARBA" id="ARBA00016612"/>
    </source>
</evidence>
<feature type="transmembrane region" description="Helical" evidence="11">
    <location>
        <begin position="30"/>
        <end position="50"/>
    </location>
</feature>
<dbReference type="Pfam" id="PF00420">
    <property type="entry name" value="Oxidored_q2"/>
    <property type="match status" value="1"/>
</dbReference>
<comment type="subcellular location">
    <subcellularLocation>
        <location evidence="1">Membrane</location>
        <topology evidence="1">Multi-pass membrane protein</topology>
    </subcellularLocation>
</comment>
<evidence type="ECO:0000256" key="8">
    <source>
        <dbReference type="ARBA" id="ARBA00023136"/>
    </source>
</evidence>
<keyword evidence="4 11" id="KW-0812">Transmembrane</keyword>
<keyword evidence="7" id="KW-0520">NAD</keyword>
<gene>
    <name evidence="12" type="primary">ND4L</name>
</gene>
<keyword evidence="6 11" id="KW-1133">Transmembrane helix</keyword>
<dbReference type="Gene3D" id="1.10.287.3510">
    <property type="match status" value="1"/>
</dbReference>
<keyword evidence="8 11" id="KW-0472">Membrane</keyword>
<feature type="transmembrane region" description="Helical" evidence="11">
    <location>
        <begin position="56"/>
        <end position="80"/>
    </location>
</feature>
<accession>C7SDP9</accession>